<accession>C0E9L9</accession>
<evidence type="ECO:0000256" key="7">
    <source>
        <dbReference type="ARBA" id="ARBA00022741"/>
    </source>
</evidence>
<evidence type="ECO:0000256" key="1">
    <source>
        <dbReference type="ARBA" id="ARBA00004496"/>
    </source>
</evidence>
<dbReference type="GO" id="GO:0005737">
    <property type="term" value="C:cytoplasm"/>
    <property type="evidence" value="ECO:0007669"/>
    <property type="project" value="UniProtKB-SubCell"/>
</dbReference>
<dbReference type="Proteomes" id="UP000003340">
    <property type="component" value="Unassembled WGS sequence"/>
</dbReference>
<evidence type="ECO:0000313" key="12">
    <source>
        <dbReference type="Proteomes" id="UP000003340"/>
    </source>
</evidence>
<dbReference type="HOGENOM" id="CLU_087829_5_0_9"/>
<dbReference type="InterPro" id="IPR003442">
    <property type="entry name" value="T6A_TsaE"/>
</dbReference>
<dbReference type="NCBIfam" id="TIGR00150">
    <property type="entry name" value="T6A_YjeE"/>
    <property type="match status" value="1"/>
</dbReference>
<organism evidence="11 12">
    <name type="scientific">[Clostridium] methylpentosum DSM 5476</name>
    <dbReference type="NCBI Taxonomy" id="537013"/>
    <lineage>
        <taxon>Bacteria</taxon>
        <taxon>Bacillati</taxon>
        <taxon>Bacillota</taxon>
        <taxon>Clostridia</taxon>
        <taxon>Eubacteriales</taxon>
        <taxon>Oscillospiraceae</taxon>
        <taxon>Oscillospiraceae incertae sedis</taxon>
    </lineage>
</organism>
<dbReference type="PANTHER" id="PTHR33540">
    <property type="entry name" value="TRNA THREONYLCARBAMOYLADENOSINE BIOSYNTHESIS PROTEIN TSAE"/>
    <property type="match status" value="1"/>
</dbReference>
<reference evidence="11 12" key="1">
    <citation type="submission" date="2009-01" db="EMBL/GenBank/DDBJ databases">
        <authorList>
            <person name="Fulton L."/>
            <person name="Clifton S."/>
            <person name="Fulton B."/>
            <person name="Xu J."/>
            <person name="Minx P."/>
            <person name="Pepin K.H."/>
            <person name="Johnson M."/>
            <person name="Bhonagiri V."/>
            <person name="Nash W.E."/>
            <person name="Mardis E.R."/>
            <person name="Wilson R.K."/>
        </authorList>
    </citation>
    <scope>NUCLEOTIDE SEQUENCE [LARGE SCALE GENOMIC DNA]</scope>
    <source>
        <strain evidence="11 12">DSM 5476</strain>
    </source>
</reference>
<keyword evidence="8" id="KW-0067">ATP-binding</keyword>
<dbReference type="GO" id="GO:0046872">
    <property type="term" value="F:metal ion binding"/>
    <property type="evidence" value="ECO:0007669"/>
    <property type="project" value="UniProtKB-KW"/>
</dbReference>
<proteinExistence type="inferred from homology"/>
<comment type="caution">
    <text evidence="11">The sequence shown here is derived from an EMBL/GenBank/DDBJ whole genome shotgun (WGS) entry which is preliminary data.</text>
</comment>
<evidence type="ECO:0000256" key="5">
    <source>
        <dbReference type="ARBA" id="ARBA00022694"/>
    </source>
</evidence>
<evidence type="ECO:0000256" key="8">
    <source>
        <dbReference type="ARBA" id="ARBA00022840"/>
    </source>
</evidence>
<dbReference type="GO" id="GO:0016787">
    <property type="term" value="F:hydrolase activity"/>
    <property type="evidence" value="ECO:0007669"/>
    <property type="project" value="UniProtKB-KW"/>
</dbReference>
<evidence type="ECO:0000256" key="2">
    <source>
        <dbReference type="ARBA" id="ARBA00007599"/>
    </source>
</evidence>
<dbReference type="InterPro" id="IPR027417">
    <property type="entry name" value="P-loop_NTPase"/>
</dbReference>
<keyword evidence="4" id="KW-0963">Cytoplasm</keyword>
<protein>
    <recommendedName>
        <fullName evidence="3">tRNA threonylcarbamoyladenosine biosynthesis protein TsaE</fullName>
    </recommendedName>
    <alternativeName>
        <fullName evidence="10">t(6)A37 threonylcarbamoyladenosine biosynthesis protein TsaE</fullName>
    </alternativeName>
</protein>
<keyword evidence="9" id="KW-0460">Magnesium</keyword>
<evidence type="ECO:0000256" key="4">
    <source>
        <dbReference type="ARBA" id="ARBA00022490"/>
    </source>
</evidence>
<dbReference type="EMBL" id="ACEC01000021">
    <property type="protein sequence ID" value="EEG31784.1"/>
    <property type="molecule type" value="Genomic_DNA"/>
</dbReference>
<comment type="subcellular location">
    <subcellularLocation>
        <location evidence="1">Cytoplasm</location>
    </subcellularLocation>
</comment>
<keyword evidence="6" id="KW-0479">Metal-binding</keyword>
<dbReference type="PANTHER" id="PTHR33540:SF2">
    <property type="entry name" value="TRNA THREONYLCARBAMOYLADENOSINE BIOSYNTHESIS PROTEIN TSAE"/>
    <property type="match status" value="1"/>
</dbReference>
<dbReference type="eggNOG" id="COG0802">
    <property type="taxonomic scope" value="Bacteria"/>
</dbReference>
<dbReference type="AlphaFoldDB" id="C0E9L9"/>
<keyword evidence="11" id="KW-0378">Hydrolase</keyword>
<dbReference type="Pfam" id="PF02367">
    <property type="entry name" value="TsaE"/>
    <property type="match status" value="1"/>
</dbReference>
<keyword evidence="7" id="KW-0547">Nucleotide-binding</keyword>
<evidence type="ECO:0000256" key="9">
    <source>
        <dbReference type="ARBA" id="ARBA00022842"/>
    </source>
</evidence>
<evidence type="ECO:0000256" key="6">
    <source>
        <dbReference type="ARBA" id="ARBA00022723"/>
    </source>
</evidence>
<sequence>MRHYHSTSAQQTEQIAAQLAKELRGGDVLAFRGGLGAGKTAFVRGLAEGLGVTGEVASPTFSLVNEYRGNPPLYHFDMYRISTMDDLYFTGFFDYLENGSILAIEWSENISDWLPDGVITVTINRLGDEEREILIDGGDRF</sequence>
<reference evidence="11 12" key="2">
    <citation type="submission" date="2009-02" db="EMBL/GenBank/DDBJ databases">
        <title>Draft genome sequence of Clostridium methylpentosum (DSM 5476).</title>
        <authorList>
            <person name="Sudarsanam P."/>
            <person name="Ley R."/>
            <person name="Guruge J."/>
            <person name="Turnbaugh P.J."/>
            <person name="Mahowald M."/>
            <person name="Liep D."/>
            <person name="Gordon J."/>
        </authorList>
    </citation>
    <scope>NUCLEOTIDE SEQUENCE [LARGE SCALE GENOMIC DNA]</scope>
    <source>
        <strain evidence="11 12">DSM 5476</strain>
    </source>
</reference>
<dbReference type="STRING" id="537013.CLOSTMETH_00518"/>
<name>C0E9L9_9FIRM</name>
<keyword evidence="5" id="KW-0819">tRNA processing</keyword>
<keyword evidence="12" id="KW-1185">Reference proteome</keyword>
<dbReference type="SUPFAM" id="SSF52540">
    <property type="entry name" value="P-loop containing nucleoside triphosphate hydrolases"/>
    <property type="match status" value="1"/>
</dbReference>
<comment type="similarity">
    <text evidence="2">Belongs to the TsaE family.</text>
</comment>
<dbReference type="GO" id="GO:0005524">
    <property type="term" value="F:ATP binding"/>
    <property type="evidence" value="ECO:0007669"/>
    <property type="project" value="UniProtKB-KW"/>
</dbReference>
<dbReference type="GO" id="GO:0002949">
    <property type="term" value="P:tRNA threonylcarbamoyladenosine modification"/>
    <property type="evidence" value="ECO:0007669"/>
    <property type="project" value="InterPro"/>
</dbReference>
<evidence type="ECO:0000313" key="11">
    <source>
        <dbReference type="EMBL" id="EEG31784.1"/>
    </source>
</evidence>
<evidence type="ECO:0000256" key="10">
    <source>
        <dbReference type="ARBA" id="ARBA00032441"/>
    </source>
</evidence>
<evidence type="ECO:0000256" key="3">
    <source>
        <dbReference type="ARBA" id="ARBA00019010"/>
    </source>
</evidence>
<dbReference type="Gene3D" id="3.40.50.300">
    <property type="entry name" value="P-loop containing nucleotide triphosphate hydrolases"/>
    <property type="match status" value="1"/>
</dbReference>
<gene>
    <name evidence="11" type="ORF">CLOSTMETH_00518</name>
</gene>